<feature type="transmembrane region" description="Helical" evidence="9">
    <location>
        <begin position="538"/>
        <end position="558"/>
    </location>
</feature>
<proteinExistence type="inferred from homology"/>
<feature type="transmembrane region" description="Helical" evidence="9">
    <location>
        <begin position="264"/>
        <end position="284"/>
    </location>
</feature>
<evidence type="ECO:0000256" key="1">
    <source>
        <dbReference type="ARBA" id="ARBA00004141"/>
    </source>
</evidence>
<protein>
    <submittedName>
        <fullName evidence="10">Opt oligopeptide transporter</fullName>
    </submittedName>
</protein>
<evidence type="ECO:0000256" key="2">
    <source>
        <dbReference type="ARBA" id="ARBA00008807"/>
    </source>
</evidence>
<dbReference type="GO" id="GO:0015031">
    <property type="term" value="P:protein transport"/>
    <property type="evidence" value="ECO:0007669"/>
    <property type="project" value="UniProtKB-KW"/>
</dbReference>
<evidence type="ECO:0000256" key="8">
    <source>
        <dbReference type="ARBA" id="ARBA00023136"/>
    </source>
</evidence>
<feature type="transmembrane region" description="Helical" evidence="9">
    <location>
        <begin position="328"/>
        <end position="353"/>
    </location>
</feature>
<dbReference type="GO" id="GO:0016020">
    <property type="term" value="C:membrane"/>
    <property type="evidence" value="ECO:0007669"/>
    <property type="project" value="UniProtKB-SubCell"/>
</dbReference>
<keyword evidence="4 9" id="KW-0812">Transmembrane</keyword>
<keyword evidence="8 9" id="KW-0472">Membrane</keyword>
<feature type="transmembrane region" description="Helical" evidence="9">
    <location>
        <begin position="729"/>
        <end position="751"/>
    </location>
</feature>
<feature type="transmembrane region" description="Helical" evidence="9">
    <location>
        <begin position="570"/>
        <end position="592"/>
    </location>
</feature>
<evidence type="ECO:0000313" key="10">
    <source>
        <dbReference type="EMBL" id="CDZ97625.1"/>
    </source>
</evidence>
<comment type="similarity">
    <text evidence="2">Belongs to the oligopeptide OPT transporter family.</text>
</comment>
<dbReference type="Pfam" id="PF03169">
    <property type="entry name" value="OPT"/>
    <property type="match status" value="1"/>
</dbReference>
<dbReference type="AlphaFoldDB" id="A0A0F7SGX3"/>
<evidence type="ECO:0000256" key="5">
    <source>
        <dbReference type="ARBA" id="ARBA00022856"/>
    </source>
</evidence>
<evidence type="ECO:0000256" key="7">
    <source>
        <dbReference type="ARBA" id="ARBA00022989"/>
    </source>
</evidence>
<dbReference type="GO" id="GO:0035673">
    <property type="term" value="F:oligopeptide transmembrane transporter activity"/>
    <property type="evidence" value="ECO:0007669"/>
    <property type="project" value="InterPro"/>
</dbReference>
<feature type="transmembrane region" description="Helical" evidence="9">
    <location>
        <begin position="758"/>
        <end position="774"/>
    </location>
</feature>
<evidence type="ECO:0000256" key="3">
    <source>
        <dbReference type="ARBA" id="ARBA00022448"/>
    </source>
</evidence>
<evidence type="ECO:0000256" key="9">
    <source>
        <dbReference type="SAM" id="Phobius"/>
    </source>
</evidence>
<dbReference type="NCBIfam" id="TIGR00727">
    <property type="entry name" value="ISP4_OPT"/>
    <property type="match status" value="1"/>
</dbReference>
<evidence type="ECO:0000256" key="4">
    <source>
        <dbReference type="ARBA" id="ARBA00022692"/>
    </source>
</evidence>
<feature type="transmembrane region" description="Helical" evidence="9">
    <location>
        <begin position="227"/>
        <end position="244"/>
    </location>
</feature>
<dbReference type="PANTHER" id="PTHR22601">
    <property type="entry name" value="ISP4 LIKE PROTEIN"/>
    <property type="match status" value="1"/>
</dbReference>
<feature type="transmembrane region" description="Helical" evidence="9">
    <location>
        <begin position="475"/>
        <end position="495"/>
    </location>
</feature>
<dbReference type="InterPro" id="IPR004648">
    <property type="entry name" value="Oligpept_transpt"/>
</dbReference>
<accession>A0A0F7SGX3</accession>
<keyword evidence="6" id="KW-0653">Protein transport</keyword>
<feature type="transmembrane region" description="Helical" evidence="9">
    <location>
        <begin position="153"/>
        <end position="173"/>
    </location>
</feature>
<feature type="transmembrane region" description="Helical" evidence="9">
    <location>
        <begin position="809"/>
        <end position="831"/>
    </location>
</feature>
<keyword evidence="5" id="KW-0571">Peptide transport</keyword>
<sequence length="888" mass="99264">MATPNELGKYETKEVALVNEYPVEDEKKDAFGEYHGQHAAPVLESQVVQDDLIVLSQDVDAVYDRALTLSVEEIVEILEDAWLEHHDDPNFPTPVKVKIEYFLSGDASTLENYDALLEEMRIEAALIRFSSPYPEVRAVVGCHDDTSTPVSTFRVWVIGTIWCGIGSFINQFFSIRTPSFSLTVNEIQILSYPIARIMEKVLPNKVWFRFRGHGFNMNPGPFNEKEHMLITIMANVGMFAPYTVNVLITQKLDIFYGQAWAGDFGYQILTGLSIQMIGFGFAGLSRRFIVYPEHCIWLFNLSTIALNKSFHDTTNRPANGWKISRMKFFFVAFAAMFIYYWIPGALVSCVSYFNWITWINPKSINVSAVTGGISGLGISPLPSLDWSWATSSNAMIYPFFSTVNVAAGMAATIPIIAGFWANNIWNTGYLPMVSNRIFDNTGKAFNVTKVLDVNKNLDVAKYQLYSQPVMAASNLVVYACFFAVYSATIVHTILYHRKEIKNGFIVAYRSIRAGQKGNDAFKDYHNQAMAKYDEVPELWYFGLTVIAVVFGCIGLTVYPTESSVSCIFFGLALTVIMSSVSCIFFGLALTLIMVIPIGLITSITGIEITLNVFAEFIGGLIYPGKALSMNYFKSYGVMSCYNAIAFAQDLKLAHYMKIPQRHTFAVQIYGAIIATFVSTAVLNWQMTLEDVCTTSQKQHFYCNGEATFFTATVFWGTLGPGRVFGAGGIYTSLLYGFLVGAVLPLPFYFLARKYPKSLWAKVHVVVLISGGINWNPYVTIGNYWPQVVIGWFFLVYIKKKYLAWWSKYNYILATAFASAIPLCGILIFGIISSTSADDVVGDWSVNTIYQESCDYLATSSTNKYPECRKYKIPAVGYFGAAPGLGAWN</sequence>
<feature type="transmembrane region" description="Helical" evidence="9">
    <location>
        <begin position="780"/>
        <end position="797"/>
    </location>
</feature>
<feature type="transmembrane region" description="Helical" evidence="9">
    <location>
        <begin position="396"/>
        <end position="421"/>
    </location>
</feature>
<keyword evidence="3" id="KW-0813">Transport</keyword>
<dbReference type="NCBIfam" id="TIGR00728">
    <property type="entry name" value="OPT_sfam"/>
    <property type="match status" value="1"/>
</dbReference>
<dbReference type="InterPro" id="IPR004813">
    <property type="entry name" value="OPT"/>
</dbReference>
<feature type="transmembrane region" description="Helical" evidence="9">
    <location>
        <begin position="599"/>
        <end position="622"/>
    </location>
</feature>
<organism evidence="10">
    <name type="scientific">Phaffia rhodozyma</name>
    <name type="common">Yeast</name>
    <name type="synonym">Xanthophyllomyces dendrorhous</name>
    <dbReference type="NCBI Taxonomy" id="264483"/>
    <lineage>
        <taxon>Eukaryota</taxon>
        <taxon>Fungi</taxon>
        <taxon>Dikarya</taxon>
        <taxon>Basidiomycota</taxon>
        <taxon>Agaricomycotina</taxon>
        <taxon>Tremellomycetes</taxon>
        <taxon>Cystofilobasidiales</taxon>
        <taxon>Mrakiaceae</taxon>
        <taxon>Phaffia</taxon>
    </lineage>
</organism>
<reference evidence="10" key="1">
    <citation type="submission" date="2014-08" db="EMBL/GenBank/DDBJ databases">
        <authorList>
            <person name="Sharma Rahul"/>
            <person name="Thines Marco"/>
        </authorList>
    </citation>
    <scope>NUCLEOTIDE SEQUENCE</scope>
</reference>
<comment type="subcellular location">
    <subcellularLocation>
        <location evidence="1">Membrane</location>
        <topology evidence="1">Multi-pass membrane protein</topology>
    </subcellularLocation>
</comment>
<feature type="transmembrane region" description="Helical" evidence="9">
    <location>
        <begin position="664"/>
        <end position="684"/>
    </location>
</feature>
<evidence type="ECO:0000256" key="6">
    <source>
        <dbReference type="ARBA" id="ARBA00022927"/>
    </source>
</evidence>
<keyword evidence="7 9" id="KW-1133">Transmembrane helix</keyword>
<name>A0A0F7SGX3_PHARH</name>
<dbReference type="EMBL" id="LN483249">
    <property type="protein sequence ID" value="CDZ97625.1"/>
    <property type="molecule type" value="Genomic_DNA"/>
</dbReference>